<protein>
    <submittedName>
        <fullName evidence="2">8259_t:CDS:1</fullName>
    </submittedName>
</protein>
<evidence type="ECO:0000313" key="2">
    <source>
        <dbReference type="EMBL" id="CAG8804077.1"/>
    </source>
</evidence>
<dbReference type="Proteomes" id="UP000789396">
    <property type="component" value="Unassembled WGS sequence"/>
</dbReference>
<feature type="non-terminal residue" evidence="2">
    <location>
        <position position="59"/>
    </location>
</feature>
<name>A0A9N9K1D9_9GLOM</name>
<organism evidence="2 3">
    <name type="scientific">Racocetra fulgida</name>
    <dbReference type="NCBI Taxonomy" id="60492"/>
    <lineage>
        <taxon>Eukaryota</taxon>
        <taxon>Fungi</taxon>
        <taxon>Fungi incertae sedis</taxon>
        <taxon>Mucoromycota</taxon>
        <taxon>Glomeromycotina</taxon>
        <taxon>Glomeromycetes</taxon>
        <taxon>Diversisporales</taxon>
        <taxon>Gigasporaceae</taxon>
        <taxon>Racocetra</taxon>
    </lineage>
</organism>
<reference evidence="2" key="1">
    <citation type="submission" date="2021-06" db="EMBL/GenBank/DDBJ databases">
        <authorList>
            <person name="Kallberg Y."/>
            <person name="Tangrot J."/>
            <person name="Rosling A."/>
        </authorList>
    </citation>
    <scope>NUCLEOTIDE SEQUENCE</scope>
    <source>
        <strain evidence="2">IN212</strain>
    </source>
</reference>
<gene>
    <name evidence="2" type="ORF">RFULGI_LOCUS18041</name>
</gene>
<keyword evidence="1" id="KW-0812">Transmembrane</keyword>
<keyword evidence="1" id="KW-1133">Transmembrane helix</keyword>
<keyword evidence="1" id="KW-0472">Membrane</keyword>
<feature type="non-terminal residue" evidence="2">
    <location>
        <position position="1"/>
    </location>
</feature>
<sequence>APISEIKKLEDKMIVKFSTISLIAAIFAAMVVMFTTGGILTLLKDSPYAIQIALVFAGS</sequence>
<evidence type="ECO:0000313" key="3">
    <source>
        <dbReference type="Proteomes" id="UP000789396"/>
    </source>
</evidence>
<accession>A0A9N9K1D9</accession>
<dbReference type="AlphaFoldDB" id="A0A9N9K1D9"/>
<evidence type="ECO:0000256" key="1">
    <source>
        <dbReference type="SAM" id="Phobius"/>
    </source>
</evidence>
<dbReference type="EMBL" id="CAJVPZ010075696">
    <property type="protein sequence ID" value="CAG8804077.1"/>
    <property type="molecule type" value="Genomic_DNA"/>
</dbReference>
<feature type="transmembrane region" description="Helical" evidence="1">
    <location>
        <begin position="20"/>
        <end position="43"/>
    </location>
</feature>
<dbReference type="OrthoDB" id="192733at2759"/>
<keyword evidence="3" id="KW-1185">Reference proteome</keyword>
<comment type="caution">
    <text evidence="2">The sequence shown here is derived from an EMBL/GenBank/DDBJ whole genome shotgun (WGS) entry which is preliminary data.</text>
</comment>
<proteinExistence type="predicted"/>